<evidence type="ECO:0000313" key="1">
    <source>
        <dbReference type="EMBL" id="KAI5074793.1"/>
    </source>
</evidence>
<reference evidence="1" key="1">
    <citation type="submission" date="2021-01" db="EMBL/GenBank/DDBJ databases">
        <title>Adiantum capillus-veneris genome.</title>
        <authorList>
            <person name="Fang Y."/>
            <person name="Liao Q."/>
        </authorList>
    </citation>
    <scope>NUCLEOTIDE SEQUENCE</scope>
    <source>
        <strain evidence="1">H3</strain>
        <tissue evidence="1">Leaf</tissue>
    </source>
</reference>
<dbReference type="EMBL" id="JABFUD020000010">
    <property type="protein sequence ID" value="KAI5074793.1"/>
    <property type="molecule type" value="Genomic_DNA"/>
</dbReference>
<dbReference type="PANTHER" id="PTHR30348:SF4">
    <property type="entry name" value="DUF72 DOMAIN-CONTAINING PROTEIN"/>
    <property type="match status" value="1"/>
</dbReference>
<accession>A0A9D4UWG3</accession>
<name>A0A9D4UWG3_ADICA</name>
<keyword evidence="2" id="KW-1185">Reference proteome</keyword>
<dbReference type="OrthoDB" id="10267663at2759"/>
<dbReference type="AlphaFoldDB" id="A0A9D4UWG3"/>
<dbReference type="SUPFAM" id="SSF117396">
    <property type="entry name" value="TM1631-like"/>
    <property type="match status" value="1"/>
</dbReference>
<organism evidence="1 2">
    <name type="scientific">Adiantum capillus-veneris</name>
    <name type="common">Maidenhair fern</name>
    <dbReference type="NCBI Taxonomy" id="13818"/>
    <lineage>
        <taxon>Eukaryota</taxon>
        <taxon>Viridiplantae</taxon>
        <taxon>Streptophyta</taxon>
        <taxon>Embryophyta</taxon>
        <taxon>Tracheophyta</taxon>
        <taxon>Polypodiopsida</taxon>
        <taxon>Polypodiidae</taxon>
        <taxon>Polypodiales</taxon>
        <taxon>Pteridineae</taxon>
        <taxon>Pteridaceae</taxon>
        <taxon>Vittarioideae</taxon>
        <taxon>Adiantum</taxon>
    </lineage>
</organism>
<dbReference type="Gene3D" id="3.20.20.410">
    <property type="entry name" value="Protein of unknown function UPF0759"/>
    <property type="match status" value="1"/>
</dbReference>
<dbReference type="InterPro" id="IPR036520">
    <property type="entry name" value="UPF0759_sf"/>
</dbReference>
<evidence type="ECO:0000313" key="2">
    <source>
        <dbReference type="Proteomes" id="UP000886520"/>
    </source>
</evidence>
<dbReference type="InterPro" id="IPR002763">
    <property type="entry name" value="DUF72"/>
</dbReference>
<evidence type="ECO:0008006" key="3">
    <source>
        <dbReference type="Google" id="ProtNLM"/>
    </source>
</evidence>
<comment type="caution">
    <text evidence="1">The sequence shown here is derived from an EMBL/GenBank/DDBJ whole genome shotgun (WGS) entry which is preliminary data.</text>
</comment>
<protein>
    <recommendedName>
        <fullName evidence="3">DUF72 domain-containing protein</fullName>
    </recommendedName>
</protein>
<dbReference type="Pfam" id="PF01904">
    <property type="entry name" value="DUF72"/>
    <property type="match status" value="1"/>
</dbReference>
<sequence length="297" mass="35029">MFTLLALPPTHQSNVRKQRQANDKELVEKQPSLALTVVKGTNTPWSLPESLRRAGWGTLRVGTSGYVYKHWKGIIYPNDVPPKKWFSLYTRLFDTVEINNSFYRLPTVYVMDAWRLQAPSGFCYALKFSRFGTHMKRLKDPEGPISLFMDRAAHLGKHLTGPILVQLPPNFNLDVDRLRNFLERLPQEYRWALEFRDTSWLCNEVYTLLRTYKISLCIHDHKDIPCVHPKVLTADWVYIRFHGHDYRNRYNHDQLQAHAMWIRNQLERGHDVYAYFNNDVDGHAPYNALQLRELVFE</sequence>
<gene>
    <name evidence="1" type="ORF">GOP47_0010754</name>
</gene>
<dbReference type="PANTHER" id="PTHR30348">
    <property type="entry name" value="UNCHARACTERIZED PROTEIN YECE"/>
    <property type="match status" value="1"/>
</dbReference>
<dbReference type="Proteomes" id="UP000886520">
    <property type="component" value="Chromosome 10"/>
</dbReference>
<proteinExistence type="predicted"/>